<proteinExistence type="predicted"/>
<dbReference type="Pfam" id="PF15983">
    <property type="entry name" value="DUF4767"/>
    <property type="match status" value="1"/>
</dbReference>
<name>A0A1E5GB69_9ENTE</name>
<reference evidence="3" key="1">
    <citation type="submission" date="2016-09" db="EMBL/GenBank/DDBJ databases">
        <authorList>
            <person name="Gulvik C.A."/>
        </authorList>
    </citation>
    <scope>NUCLEOTIDE SEQUENCE [LARGE SCALE GENOMIC DNA]</scope>
    <source>
        <strain evidence="3">LMG 8895</strain>
    </source>
</reference>
<protein>
    <recommendedName>
        <fullName evidence="1">DUF4767 domain-containing protein</fullName>
    </recommendedName>
</protein>
<feature type="domain" description="DUF4767" evidence="1">
    <location>
        <begin position="172"/>
        <end position="305"/>
    </location>
</feature>
<dbReference type="InterPro" id="IPR031927">
    <property type="entry name" value="DUF4767"/>
</dbReference>
<dbReference type="AlphaFoldDB" id="A0A1E5GB69"/>
<dbReference type="RefSeq" id="WP_069664588.1">
    <property type="nucleotide sequence ID" value="NZ_JBHUJJ010000001.1"/>
</dbReference>
<dbReference type="PROSITE" id="PS51257">
    <property type="entry name" value="PROKAR_LIPOPROTEIN"/>
    <property type="match status" value="1"/>
</dbReference>
<comment type="caution">
    <text evidence="2">The sequence shown here is derived from an EMBL/GenBank/DDBJ whole genome shotgun (WGS) entry which is preliminary data.</text>
</comment>
<dbReference type="OrthoDB" id="2149782at2"/>
<dbReference type="Proteomes" id="UP000095094">
    <property type="component" value="Unassembled WGS sequence"/>
</dbReference>
<keyword evidence="3" id="KW-1185">Reference proteome</keyword>
<evidence type="ECO:0000313" key="2">
    <source>
        <dbReference type="EMBL" id="OEG09835.1"/>
    </source>
</evidence>
<sequence>MKKMVWGCLIVLLFTGCSPKDNQSAKENKTDTVTSAKKSSEFDSAMAKGKEALIDKDLSKAQAAFQLALEYKKDSSEATSFLKQIELYEAAATLKEKKEYVGAVEKIAELNEVKDLSTILKQYGQEMIKEIAEEKTAAVESKKAEQTTETKNVEKAAETTPVAPKAENNVPWNQQKRAELIQFMAQWGQTMDQNYVEYSPNVQVNWYGINFPNTFGSNNIAVNGSQAAVQWSDSGLTSNVYNVVAIYSDIGTSGATMNNHLYLFTIFNGQPIVLITQQNQGNAENLVYFTETQNADLSGGFAQIVNG</sequence>
<organism evidence="2 3">
    <name type="scientific">Enterococcus termitis</name>
    <dbReference type="NCBI Taxonomy" id="332950"/>
    <lineage>
        <taxon>Bacteria</taxon>
        <taxon>Bacillati</taxon>
        <taxon>Bacillota</taxon>
        <taxon>Bacilli</taxon>
        <taxon>Lactobacillales</taxon>
        <taxon>Enterococcaceae</taxon>
        <taxon>Enterococcus</taxon>
    </lineage>
</organism>
<evidence type="ECO:0000259" key="1">
    <source>
        <dbReference type="Pfam" id="PF15983"/>
    </source>
</evidence>
<dbReference type="EMBL" id="MIJY01000044">
    <property type="protein sequence ID" value="OEG09835.1"/>
    <property type="molecule type" value="Genomic_DNA"/>
</dbReference>
<gene>
    <name evidence="2" type="ORF">BCR25_10035</name>
</gene>
<accession>A0A1E5GB69</accession>
<evidence type="ECO:0000313" key="3">
    <source>
        <dbReference type="Proteomes" id="UP000095094"/>
    </source>
</evidence>